<evidence type="ECO:0000259" key="1">
    <source>
        <dbReference type="Pfam" id="PF08044"/>
    </source>
</evidence>
<dbReference type="Proteomes" id="UP001589709">
    <property type="component" value="Unassembled WGS sequence"/>
</dbReference>
<accession>A0ABV5NAB0</accession>
<dbReference type="RefSeq" id="WP_381350383.1">
    <property type="nucleotide sequence ID" value="NZ_JBHMCY010000095.1"/>
</dbReference>
<keyword evidence="3" id="KW-1185">Reference proteome</keyword>
<dbReference type="EMBL" id="JBHMCY010000095">
    <property type="protein sequence ID" value="MFB9467198.1"/>
    <property type="molecule type" value="Genomic_DNA"/>
</dbReference>
<organism evidence="2 3">
    <name type="scientific">Streptomyces cinereospinus</name>
    <dbReference type="NCBI Taxonomy" id="285561"/>
    <lineage>
        <taxon>Bacteria</taxon>
        <taxon>Bacillati</taxon>
        <taxon>Actinomycetota</taxon>
        <taxon>Actinomycetes</taxon>
        <taxon>Kitasatosporales</taxon>
        <taxon>Streptomycetaceae</taxon>
        <taxon>Streptomyces</taxon>
    </lineage>
</organism>
<sequence length="206" mass="22572">MTSLPDDPPPPIGEDDRDTAVRHLQQAYAEGLISHEELDGRLHQALTATARGELVSALVSLPEQQPGTASTIAAAGGRIKRRGAWRVPRTLEVESAYGSVRLDLSRAVIEHPVVDIELHLGTGGARITVPRDTVVDVEGLRAEWKDLRYEAPRRSRPGGPTIRVSGTMGFGRLRIRHARRRGAWPRRRAVGRPGAATCPPTRVRCR</sequence>
<dbReference type="Pfam" id="PF08044">
    <property type="entry name" value="DUF1707"/>
    <property type="match status" value="1"/>
</dbReference>
<gene>
    <name evidence="2" type="ORF">ACFF45_32050</name>
</gene>
<dbReference type="PANTHER" id="PTHR40763">
    <property type="entry name" value="MEMBRANE PROTEIN-RELATED"/>
    <property type="match status" value="1"/>
</dbReference>
<evidence type="ECO:0000313" key="3">
    <source>
        <dbReference type="Proteomes" id="UP001589709"/>
    </source>
</evidence>
<name>A0ABV5NAB0_9ACTN</name>
<protein>
    <submittedName>
        <fullName evidence="2">DUF1707 domain-containing protein</fullName>
    </submittedName>
</protein>
<comment type="caution">
    <text evidence="2">The sequence shown here is derived from an EMBL/GenBank/DDBJ whole genome shotgun (WGS) entry which is preliminary data.</text>
</comment>
<dbReference type="PANTHER" id="PTHR40763:SF5">
    <property type="entry name" value="MEMBRANE PROTEIN"/>
    <property type="match status" value="1"/>
</dbReference>
<proteinExistence type="predicted"/>
<reference evidence="2 3" key="1">
    <citation type="submission" date="2024-09" db="EMBL/GenBank/DDBJ databases">
        <authorList>
            <person name="Sun Q."/>
            <person name="Mori K."/>
        </authorList>
    </citation>
    <scope>NUCLEOTIDE SEQUENCE [LARGE SCALE GENOMIC DNA]</scope>
    <source>
        <strain evidence="2 3">JCM 6917</strain>
    </source>
</reference>
<feature type="domain" description="DUF1707" evidence="1">
    <location>
        <begin position="12"/>
        <end position="62"/>
    </location>
</feature>
<dbReference type="InterPro" id="IPR012551">
    <property type="entry name" value="DUF1707_SHOCT-like"/>
</dbReference>
<evidence type="ECO:0000313" key="2">
    <source>
        <dbReference type="EMBL" id="MFB9467198.1"/>
    </source>
</evidence>